<dbReference type="PANTHER" id="PTHR43844:SF2">
    <property type="entry name" value="SYNTHASE, VITAMIN-B12 INDEPENDENT, PUTATIVE (AFU_ORTHOLOGUE AFUA_3G12060)-RELATED"/>
    <property type="match status" value="1"/>
</dbReference>
<sequence length="402" mass="46148">MNCVTKTAVRSPPFRAEHIGSLLRLPELFEMRKSQMEGNIIPREEEKAIEDRAVRQVIGVQQKIGLRAINDGEYRRDLFIGPFYSGLEGFENVKDLPVETFRQYLPDTADFLRRGEELTDRLICTGKIKHVGSHYTEEFNTNKRFVDPKRHHEIKISLTSPYWYHYRYRAGMAYPKDVYKSDDEYFVDLVAAYRKELGILYENGCRNVQIDDPYLTSFCSVPVLAGFKEEGVDADTLLDRYIQVYKDCLRDRPADFHIGIHLCRGNFAGSRNFTVGSYDRIAIKLFNEVPVNTYYLEYDTSRAGGFEPLKHLPKHKNVILGVITSKSPELENLDKLKARVHQAAAFMAEGTGESPEQALHRMGVSPQCGFASHFLGNSLSFDDMVEKLKLVRRLADEIWAEP</sequence>
<accession>A0ABR3TDM0</accession>
<evidence type="ECO:0000259" key="1">
    <source>
        <dbReference type="Pfam" id="PF01717"/>
    </source>
</evidence>
<dbReference type="SUPFAM" id="SSF51726">
    <property type="entry name" value="UROD/MetE-like"/>
    <property type="match status" value="1"/>
</dbReference>
<evidence type="ECO:0000313" key="3">
    <source>
        <dbReference type="Proteomes" id="UP001521116"/>
    </source>
</evidence>
<dbReference type="InterPro" id="IPR002629">
    <property type="entry name" value="Met_Synth_C/arc"/>
</dbReference>
<evidence type="ECO:0000313" key="2">
    <source>
        <dbReference type="EMBL" id="KAL1637492.1"/>
    </source>
</evidence>
<feature type="domain" description="Cobalamin-independent methionine synthase MetE C-terminal/archaeal" evidence="1">
    <location>
        <begin position="183"/>
        <end position="372"/>
    </location>
</feature>
<keyword evidence="3" id="KW-1185">Reference proteome</keyword>
<name>A0ABR3TDM0_9PEZI</name>
<reference evidence="2 3" key="1">
    <citation type="submission" date="2024-02" db="EMBL/GenBank/DDBJ databases">
        <title>De novo assembly and annotation of 12 fungi associated with fruit tree decline syndrome in Ontario, Canada.</title>
        <authorList>
            <person name="Sulman M."/>
            <person name="Ellouze W."/>
            <person name="Ilyukhin E."/>
        </authorList>
    </citation>
    <scope>NUCLEOTIDE SEQUENCE [LARGE SCALE GENOMIC DNA]</scope>
    <source>
        <strain evidence="2 3">M1-105</strain>
    </source>
</reference>
<dbReference type="CDD" id="cd03311">
    <property type="entry name" value="CIMS_C_terminal_like"/>
    <property type="match status" value="1"/>
</dbReference>
<comment type="caution">
    <text evidence="2">The sequence shown here is derived from an EMBL/GenBank/DDBJ whole genome shotgun (WGS) entry which is preliminary data.</text>
</comment>
<dbReference type="Proteomes" id="UP001521116">
    <property type="component" value="Unassembled WGS sequence"/>
</dbReference>
<dbReference type="InterPro" id="IPR038071">
    <property type="entry name" value="UROD/MetE-like_sf"/>
</dbReference>
<protein>
    <recommendedName>
        <fullName evidence="1">Cobalamin-independent methionine synthase MetE C-terminal/archaeal domain-containing protein</fullName>
    </recommendedName>
</protein>
<dbReference type="EMBL" id="JAJVDC020000003">
    <property type="protein sequence ID" value="KAL1637492.1"/>
    <property type="molecule type" value="Genomic_DNA"/>
</dbReference>
<gene>
    <name evidence="2" type="ORF">SLS56_000630</name>
</gene>
<dbReference type="Pfam" id="PF01717">
    <property type="entry name" value="Meth_synt_2"/>
    <property type="match status" value="1"/>
</dbReference>
<organism evidence="2 3">
    <name type="scientific">Neofusicoccum ribis</name>
    <dbReference type="NCBI Taxonomy" id="45134"/>
    <lineage>
        <taxon>Eukaryota</taxon>
        <taxon>Fungi</taxon>
        <taxon>Dikarya</taxon>
        <taxon>Ascomycota</taxon>
        <taxon>Pezizomycotina</taxon>
        <taxon>Dothideomycetes</taxon>
        <taxon>Dothideomycetes incertae sedis</taxon>
        <taxon>Botryosphaeriales</taxon>
        <taxon>Botryosphaeriaceae</taxon>
        <taxon>Neofusicoccum</taxon>
    </lineage>
</organism>
<dbReference type="Gene3D" id="3.20.20.210">
    <property type="match status" value="1"/>
</dbReference>
<dbReference type="PANTHER" id="PTHR43844">
    <property type="entry name" value="METHIONINE SYNTHASE"/>
    <property type="match status" value="1"/>
</dbReference>
<proteinExistence type="predicted"/>